<dbReference type="InterPro" id="IPR003187">
    <property type="entry name" value="PLipase_A1"/>
</dbReference>
<evidence type="ECO:0000313" key="21">
    <source>
        <dbReference type="EMBL" id="HJE40045.1"/>
    </source>
</evidence>
<dbReference type="Pfam" id="PF02253">
    <property type="entry name" value="PLA1"/>
    <property type="match status" value="1"/>
</dbReference>
<keyword evidence="11" id="KW-0732">Signal</keyword>
<dbReference type="PROSITE" id="PS51257">
    <property type="entry name" value="PROKAR_LIPOPROTEIN"/>
    <property type="match status" value="1"/>
</dbReference>
<evidence type="ECO:0000256" key="8">
    <source>
        <dbReference type="ARBA" id="ARBA00022452"/>
    </source>
</evidence>
<evidence type="ECO:0000256" key="16">
    <source>
        <dbReference type="ARBA" id="ARBA00023136"/>
    </source>
</evidence>
<comment type="subcellular location">
    <subcellularLocation>
        <location evidence="3">Cell outer membrane</location>
        <topology evidence="3">Multi-pass membrane protein</topology>
    </subcellularLocation>
</comment>
<proteinExistence type="inferred from homology"/>
<keyword evidence="17" id="KW-0998">Cell outer membrane</keyword>
<dbReference type="EC" id="3.1.1.4" evidence="7"/>
<evidence type="ECO:0000256" key="19">
    <source>
        <dbReference type="PIRSR" id="PIRSR603187-1"/>
    </source>
</evidence>
<evidence type="ECO:0000256" key="10">
    <source>
        <dbReference type="ARBA" id="ARBA00022723"/>
    </source>
</evidence>
<keyword evidence="14" id="KW-0442">Lipid degradation</keyword>
<evidence type="ECO:0000256" key="14">
    <source>
        <dbReference type="ARBA" id="ARBA00022963"/>
    </source>
</evidence>
<evidence type="ECO:0000256" key="18">
    <source>
        <dbReference type="ARBA" id="ARBA00032375"/>
    </source>
</evidence>
<dbReference type="EC" id="3.1.1.32" evidence="6"/>
<dbReference type="Gene3D" id="2.40.230.10">
    <property type="entry name" value="Phospholipase A1"/>
    <property type="match status" value="1"/>
</dbReference>
<keyword evidence="8" id="KW-1134">Transmembrane beta strand</keyword>
<keyword evidence="9" id="KW-0812">Transmembrane</keyword>
<keyword evidence="10 20" id="KW-0479">Metal-binding</keyword>
<dbReference type="SUPFAM" id="SSF56931">
    <property type="entry name" value="Outer membrane phospholipase A (OMPLA)"/>
    <property type="match status" value="1"/>
</dbReference>
<evidence type="ECO:0000256" key="5">
    <source>
        <dbReference type="ARBA" id="ARBA00011702"/>
    </source>
</evidence>
<evidence type="ECO:0000256" key="4">
    <source>
        <dbReference type="ARBA" id="ARBA00010525"/>
    </source>
</evidence>
<evidence type="ECO:0000256" key="15">
    <source>
        <dbReference type="ARBA" id="ARBA00023098"/>
    </source>
</evidence>
<evidence type="ECO:0000256" key="17">
    <source>
        <dbReference type="ARBA" id="ARBA00023237"/>
    </source>
</evidence>
<evidence type="ECO:0000256" key="2">
    <source>
        <dbReference type="ARBA" id="ARBA00001604"/>
    </source>
</evidence>
<feature type="active site" description="Proton acceptor" evidence="19">
    <location>
        <position position="148"/>
    </location>
</feature>
<name>A0A4Q0U983_9BACT</name>
<feature type="binding site" description="in dimeric form" evidence="20">
    <location>
        <position position="158"/>
    </location>
    <ligand>
        <name>Ca(2+)</name>
        <dbReference type="ChEBI" id="CHEBI:29108"/>
        <label>1</label>
    </ligand>
</feature>
<feature type="binding site" description="in dimeric form" evidence="20">
    <location>
        <position position="153"/>
    </location>
    <ligand>
        <name>Ca(2+)</name>
        <dbReference type="ChEBI" id="CHEBI:29108"/>
        <label>1</label>
    </ligand>
</feature>
<dbReference type="InterPro" id="IPR036541">
    <property type="entry name" value="PLipase_A1_sf"/>
</dbReference>
<organism evidence="21 22">
    <name type="scientific">Candidatus Amulumruptor caecigallinarius</name>
    <dbReference type="NCBI Taxonomy" id="2109911"/>
    <lineage>
        <taxon>Bacteria</taxon>
        <taxon>Pseudomonadati</taxon>
        <taxon>Bacteroidota</taxon>
        <taxon>Bacteroidia</taxon>
        <taxon>Bacteroidales</taxon>
        <taxon>Muribaculaceae</taxon>
        <taxon>Candidatus Amulumruptor</taxon>
    </lineage>
</organism>
<dbReference type="GO" id="GO:0016042">
    <property type="term" value="P:lipid catabolic process"/>
    <property type="evidence" value="ECO:0007669"/>
    <property type="project" value="UniProtKB-KW"/>
</dbReference>
<comment type="catalytic activity">
    <reaction evidence="1">
        <text>a 1,2-diacyl-sn-glycero-3-phosphocholine + H2O = a 2-acyl-sn-glycero-3-phosphocholine + a fatty acid + H(+)</text>
        <dbReference type="Rhea" id="RHEA:18689"/>
        <dbReference type="ChEBI" id="CHEBI:15377"/>
        <dbReference type="ChEBI" id="CHEBI:15378"/>
        <dbReference type="ChEBI" id="CHEBI:28868"/>
        <dbReference type="ChEBI" id="CHEBI:57643"/>
        <dbReference type="ChEBI" id="CHEBI:57875"/>
        <dbReference type="EC" id="3.1.1.32"/>
    </reaction>
</comment>
<dbReference type="AlphaFoldDB" id="A0A4Q0U983"/>
<accession>A0A4Q0U983</accession>
<evidence type="ECO:0000256" key="13">
    <source>
        <dbReference type="ARBA" id="ARBA00022837"/>
    </source>
</evidence>
<keyword evidence="15" id="KW-0443">Lipid metabolism</keyword>
<feature type="active site" description="Nucleophile" evidence="19">
    <location>
        <position position="150"/>
    </location>
</feature>
<reference evidence="21" key="2">
    <citation type="submission" date="2021-09" db="EMBL/GenBank/DDBJ databases">
        <authorList>
            <person name="Gilroy R."/>
        </authorList>
    </citation>
    <scope>NUCLEOTIDE SEQUENCE</scope>
    <source>
        <strain evidence="21">4100</strain>
    </source>
</reference>
<comment type="catalytic activity">
    <reaction evidence="2">
        <text>a 1,2-diacyl-sn-glycero-3-phosphocholine + H2O = a 1-acyl-sn-glycero-3-phosphocholine + a fatty acid + H(+)</text>
        <dbReference type="Rhea" id="RHEA:15801"/>
        <dbReference type="ChEBI" id="CHEBI:15377"/>
        <dbReference type="ChEBI" id="CHEBI:15378"/>
        <dbReference type="ChEBI" id="CHEBI:28868"/>
        <dbReference type="ChEBI" id="CHEBI:57643"/>
        <dbReference type="ChEBI" id="CHEBI:58168"/>
        <dbReference type="EC" id="3.1.1.4"/>
    </reaction>
</comment>
<evidence type="ECO:0000313" key="22">
    <source>
        <dbReference type="Proteomes" id="UP000711407"/>
    </source>
</evidence>
<comment type="similarity">
    <text evidence="4">Belongs to the phospholipase A1 family.</text>
</comment>
<dbReference type="Proteomes" id="UP000711407">
    <property type="component" value="Unassembled WGS sequence"/>
</dbReference>
<comment type="subunit">
    <text evidence="5">Homodimer; dimerization is reversible, and the dimeric form is the active one.</text>
</comment>
<evidence type="ECO:0000256" key="11">
    <source>
        <dbReference type="ARBA" id="ARBA00022729"/>
    </source>
</evidence>
<dbReference type="GO" id="GO:0009279">
    <property type="term" value="C:cell outer membrane"/>
    <property type="evidence" value="ECO:0007669"/>
    <property type="project" value="UniProtKB-SubCell"/>
</dbReference>
<keyword evidence="12" id="KW-0378">Hydrolase</keyword>
<dbReference type="GO" id="GO:0046872">
    <property type="term" value="F:metal ion binding"/>
    <property type="evidence" value="ECO:0007669"/>
    <property type="project" value="UniProtKB-KW"/>
</dbReference>
<keyword evidence="16" id="KW-0472">Membrane</keyword>
<evidence type="ECO:0000256" key="6">
    <source>
        <dbReference type="ARBA" id="ARBA00013179"/>
    </source>
</evidence>
<comment type="cofactor">
    <cofactor evidence="20">
        <name>Ca(2+)</name>
        <dbReference type="ChEBI" id="CHEBI:29108"/>
    </cofactor>
    <text evidence="20">Binds 1 Ca(2+) ion per monomer.</text>
</comment>
<evidence type="ECO:0000256" key="12">
    <source>
        <dbReference type="ARBA" id="ARBA00022801"/>
    </source>
</evidence>
<evidence type="ECO:0000256" key="1">
    <source>
        <dbReference type="ARBA" id="ARBA00000111"/>
    </source>
</evidence>
<dbReference type="GO" id="GO:0008970">
    <property type="term" value="F:phospholipase A1 activity"/>
    <property type="evidence" value="ECO:0007669"/>
    <property type="project" value="UniProtKB-EC"/>
</dbReference>
<sequence>MLIQRCIRRLVIASAMALSVVAACHGQILNMQDTPKLNADSIKRDFDLGPYFGLYKDNYFIVGAPIGYKATKHNSDVKFQVSISQRLTRATLPWGTYLYLFYTQKCFWNVFENSMPMTDLNFNPGIGWTKPLFSRDRFIGKVSLILEHESNGRDGLQSRSWNKLSLAANIIIDPTLTVHGKVWIPIIDGGQNKDILDYCGIYQIGTSFTSLNRRFGLSVLLTKRRGWNLNYNTTVELSYRIFPRDNQFLFMQYYNGYGEGLLAFKEFHSMLRVGICIKPRLFTEY</sequence>
<dbReference type="EMBL" id="DYXT01000051">
    <property type="protein sequence ID" value="HJE40045.1"/>
    <property type="molecule type" value="Genomic_DNA"/>
</dbReference>
<reference evidence="21" key="1">
    <citation type="journal article" date="2021" name="PeerJ">
        <title>Extensive microbial diversity within the chicken gut microbiome revealed by metagenomics and culture.</title>
        <authorList>
            <person name="Gilroy R."/>
            <person name="Ravi A."/>
            <person name="Getino M."/>
            <person name="Pursley I."/>
            <person name="Horton D.L."/>
            <person name="Alikhan N.F."/>
            <person name="Baker D."/>
            <person name="Gharbi K."/>
            <person name="Hall N."/>
            <person name="Watson M."/>
            <person name="Adriaenssens E.M."/>
            <person name="Foster-Nyarko E."/>
            <person name="Jarju S."/>
            <person name="Secka A."/>
            <person name="Antonio M."/>
            <person name="Oren A."/>
            <person name="Chaudhuri R.R."/>
            <person name="La Ragione R."/>
            <person name="Hildebrand F."/>
            <person name="Pallen M.J."/>
        </authorList>
    </citation>
    <scope>NUCLEOTIDE SEQUENCE</scope>
    <source>
        <strain evidence="21">4100</strain>
    </source>
</reference>
<comment type="caution">
    <text evidence="21">The sequence shown here is derived from an EMBL/GenBank/DDBJ whole genome shotgun (WGS) entry which is preliminary data.</text>
</comment>
<dbReference type="PRINTS" id="PR01486">
    <property type="entry name" value="PHPHLIPASEA1"/>
</dbReference>
<dbReference type="PANTHER" id="PTHR40457:SF1">
    <property type="entry name" value="PHOSPHOLIPASE A1"/>
    <property type="match status" value="1"/>
</dbReference>
<feature type="binding site" description="in dimeric form" evidence="20">
    <location>
        <position position="114"/>
    </location>
    <ligand>
        <name>Ca(2+)</name>
        <dbReference type="ChEBI" id="CHEBI:29108"/>
        <label>1</label>
    </ligand>
</feature>
<evidence type="ECO:0000256" key="7">
    <source>
        <dbReference type="ARBA" id="ARBA00013278"/>
    </source>
</evidence>
<evidence type="ECO:0000256" key="20">
    <source>
        <dbReference type="PIRSR" id="PIRSR603187-2"/>
    </source>
</evidence>
<dbReference type="GO" id="GO:0004623">
    <property type="term" value="F:phospholipase A2 activity"/>
    <property type="evidence" value="ECO:0007669"/>
    <property type="project" value="UniProtKB-EC"/>
</dbReference>
<evidence type="ECO:0000256" key="3">
    <source>
        <dbReference type="ARBA" id="ARBA00004571"/>
    </source>
</evidence>
<gene>
    <name evidence="21" type="ORF">K8V47_09870</name>
</gene>
<keyword evidence="13 20" id="KW-0106">Calcium</keyword>
<dbReference type="PANTHER" id="PTHR40457">
    <property type="entry name" value="PHOSPHOLIPASE A1"/>
    <property type="match status" value="1"/>
</dbReference>
<protein>
    <recommendedName>
        <fullName evidence="18">Phosphatidylcholine 1-acylhydrolase</fullName>
        <ecNumber evidence="6">3.1.1.32</ecNumber>
        <ecNumber evidence="7">3.1.1.4</ecNumber>
    </recommendedName>
</protein>
<evidence type="ECO:0000256" key="9">
    <source>
        <dbReference type="ARBA" id="ARBA00022692"/>
    </source>
</evidence>